<reference evidence="2" key="1">
    <citation type="journal article" date="2023" name="Science">
        <title>Genome structures resolve the early diversification of teleost fishes.</title>
        <authorList>
            <person name="Parey E."/>
            <person name="Louis A."/>
            <person name="Montfort J."/>
            <person name="Bouchez O."/>
            <person name="Roques C."/>
            <person name="Iampietro C."/>
            <person name="Lluch J."/>
            <person name="Castinel A."/>
            <person name="Donnadieu C."/>
            <person name="Desvignes T."/>
            <person name="Floi Bucao C."/>
            <person name="Jouanno E."/>
            <person name="Wen M."/>
            <person name="Mejri S."/>
            <person name="Dirks R."/>
            <person name="Jansen H."/>
            <person name="Henkel C."/>
            <person name="Chen W.J."/>
            <person name="Zahm M."/>
            <person name="Cabau C."/>
            <person name="Klopp C."/>
            <person name="Thompson A.W."/>
            <person name="Robinson-Rechavi M."/>
            <person name="Braasch I."/>
            <person name="Lecointre G."/>
            <person name="Bobe J."/>
            <person name="Postlethwait J.H."/>
            <person name="Berthelot C."/>
            <person name="Roest Crollius H."/>
            <person name="Guiguen Y."/>
        </authorList>
    </citation>
    <scope>NUCLEOTIDE SEQUENCE</scope>
    <source>
        <strain evidence="2">WJC10195</strain>
    </source>
</reference>
<feature type="compositionally biased region" description="Low complexity" evidence="1">
    <location>
        <begin position="17"/>
        <end position="31"/>
    </location>
</feature>
<name>A0A9Q1JE04_SYNKA</name>
<feature type="region of interest" description="Disordered" evidence="1">
    <location>
        <begin position="88"/>
        <end position="116"/>
    </location>
</feature>
<comment type="caution">
    <text evidence="2">The sequence shown here is derived from an EMBL/GenBank/DDBJ whole genome shotgun (WGS) entry which is preliminary data.</text>
</comment>
<dbReference type="OrthoDB" id="8952447at2759"/>
<proteinExistence type="predicted"/>
<evidence type="ECO:0000313" key="2">
    <source>
        <dbReference type="EMBL" id="KAJ8381465.1"/>
    </source>
</evidence>
<dbReference type="PANTHER" id="PTHR47331">
    <property type="entry name" value="PHD-TYPE DOMAIN-CONTAINING PROTEIN"/>
    <property type="match status" value="1"/>
</dbReference>
<dbReference type="AlphaFoldDB" id="A0A9Q1JE04"/>
<feature type="region of interest" description="Disordered" evidence="1">
    <location>
        <begin position="267"/>
        <end position="294"/>
    </location>
</feature>
<protein>
    <submittedName>
        <fullName evidence="2">Uncharacterized protein</fullName>
    </submittedName>
</protein>
<evidence type="ECO:0000256" key="1">
    <source>
        <dbReference type="SAM" id="MobiDB-lite"/>
    </source>
</evidence>
<feature type="compositionally biased region" description="Basic and acidic residues" evidence="1">
    <location>
        <begin position="273"/>
        <end position="286"/>
    </location>
</feature>
<dbReference type="EMBL" id="JAINUF010000001">
    <property type="protein sequence ID" value="KAJ8381465.1"/>
    <property type="molecule type" value="Genomic_DNA"/>
</dbReference>
<gene>
    <name evidence="2" type="ORF">SKAU_G00022430</name>
</gene>
<sequence length="430" mass="48728">MVEIASRLRRLKLSYSAHPPAHHAPPSSACHTEPPTPPNERRGYYSARHSCYSPEHRQAAYVHYQGHATAPPTPPNERREYYGLSRRSHYSPEHQTARVPYQARPTPPPTPPSERHNASERFRFQVLTDHLKLEEAQLVADSYCNSRYPFTDTMDTLTKMYGQPHCLALQHIAKLMDGADVASGDVKSFRMFALRVRSLVSMLEQLGRKGRVELECSSHVTRLLGKLPHDLRSNFKRFIHPLRIPIPTLIDLSEWLEYEIQIQEDGVHSSGHQRREFAPKKRDQHKDKRPAKTTILLSTEKPADVETKSSEKRLQITPAKHLLVLHEVNERTGEKDCDSTPTESTAHHTIRPPPGEPQSAVKASQPKKVFRISGAFTAEPLGLAEHTHPAKALQQRYHHLAGLPLQQFEKVHPVLLIGSDCPHLITPIAP</sequence>
<keyword evidence="3" id="KW-1185">Reference proteome</keyword>
<organism evidence="2 3">
    <name type="scientific">Synaphobranchus kaupii</name>
    <name type="common">Kaup's arrowtooth eel</name>
    <dbReference type="NCBI Taxonomy" id="118154"/>
    <lineage>
        <taxon>Eukaryota</taxon>
        <taxon>Metazoa</taxon>
        <taxon>Chordata</taxon>
        <taxon>Craniata</taxon>
        <taxon>Vertebrata</taxon>
        <taxon>Euteleostomi</taxon>
        <taxon>Actinopterygii</taxon>
        <taxon>Neopterygii</taxon>
        <taxon>Teleostei</taxon>
        <taxon>Anguilliformes</taxon>
        <taxon>Synaphobranchidae</taxon>
        <taxon>Synaphobranchus</taxon>
    </lineage>
</organism>
<dbReference type="Proteomes" id="UP001152622">
    <property type="component" value="Chromosome 1"/>
</dbReference>
<accession>A0A9Q1JE04</accession>
<feature type="region of interest" description="Disordered" evidence="1">
    <location>
        <begin position="331"/>
        <end position="365"/>
    </location>
</feature>
<evidence type="ECO:0000313" key="3">
    <source>
        <dbReference type="Proteomes" id="UP001152622"/>
    </source>
</evidence>
<feature type="region of interest" description="Disordered" evidence="1">
    <location>
        <begin position="17"/>
        <end position="45"/>
    </location>
</feature>
<dbReference type="PANTHER" id="PTHR47331:SF5">
    <property type="entry name" value="RIBONUCLEASE H"/>
    <property type="match status" value="1"/>
</dbReference>